<proteinExistence type="predicted"/>
<dbReference type="GO" id="GO:0005886">
    <property type="term" value="C:plasma membrane"/>
    <property type="evidence" value="ECO:0007669"/>
    <property type="project" value="TreeGrafter"/>
</dbReference>
<dbReference type="Gene3D" id="3.40.50.80">
    <property type="entry name" value="Nucleotide-binding domain of ferredoxin-NADP reductase (FNR) module"/>
    <property type="match status" value="1"/>
</dbReference>
<gene>
    <name evidence="4" type="ORF">THAR02_08476</name>
</gene>
<dbReference type="PANTHER" id="PTHR32361:SF3">
    <property type="entry name" value="REDUCTASE, PUTATIVE (AFU_ORTHOLOGUE AFUA_6G13750)-RELATED"/>
    <property type="match status" value="1"/>
</dbReference>
<keyword evidence="2" id="KW-0560">Oxidoreductase</keyword>
<dbReference type="GO" id="GO:0006879">
    <property type="term" value="P:intracellular iron ion homeostasis"/>
    <property type="evidence" value="ECO:0007669"/>
    <property type="project" value="TreeGrafter"/>
</dbReference>
<dbReference type="PANTHER" id="PTHR32361">
    <property type="entry name" value="FERRIC/CUPRIC REDUCTASE TRANSMEMBRANE COMPONENT"/>
    <property type="match status" value="1"/>
</dbReference>
<dbReference type="OrthoDB" id="167398at2759"/>
<dbReference type="AlphaFoldDB" id="A0A0F9ZGH7"/>
<dbReference type="InterPro" id="IPR051410">
    <property type="entry name" value="Ferric/Cupric_Reductase"/>
</dbReference>
<dbReference type="Pfam" id="PF08030">
    <property type="entry name" value="NAD_binding_6"/>
    <property type="match status" value="1"/>
</dbReference>
<organism evidence="4 5">
    <name type="scientific">Trichoderma harzianum</name>
    <name type="common">Hypocrea lixii</name>
    <dbReference type="NCBI Taxonomy" id="5544"/>
    <lineage>
        <taxon>Eukaryota</taxon>
        <taxon>Fungi</taxon>
        <taxon>Dikarya</taxon>
        <taxon>Ascomycota</taxon>
        <taxon>Pezizomycotina</taxon>
        <taxon>Sordariomycetes</taxon>
        <taxon>Hypocreomycetidae</taxon>
        <taxon>Hypocreales</taxon>
        <taxon>Hypocreaceae</taxon>
        <taxon>Trichoderma</taxon>
    </lineage>
</organism>
<dbReference type="Proteomes" id="UP000034112">
    <property type="component" value="Unassembled WGS sequence"/>
</dbReference>
<evidence type="ECO:0000313" key="4">
    <source>
        <dbReference type="EMBL" id="KKO99421.1"/>
    </source>
</evidence>
<feature type="domain" description="Ferric reductase NAD binding" evidence="3">
    <location>
        <begin position="8"/>
        <end position="88"/>
    </location>
</feature>
<evidence type="ECO:0000256" key="1">
    <source>
        <dbReference type="ARBA" id="ARBA00022448"/>
    </source>
</evidence>
<dbReference type="GO" id="GO:0015677">
    <property type="term" value="P:copper ion import"/>
    <property type="evidence" value="ECO:0007669"/>
    <property type="project" value="TreeGrafter"/>
</dbReference>
<sequence length="138" mass="15743">MDNFERHNQVVCVARGTGITHVLPIILQIAQSLRPFRAKFSVIWSIEETRGLKWVESELIVLQQTLKDTYLDINIFFTHGIAMKIASKRKELHPTDIRVKQASSVESSRATDSRARSLCLHQSDWINGNWCPDVANAQ</sequence>
<evidence type="ECO:0000313" key="5">
    <source>
        <dbReference type="Proteomes" id="UP000034112"/>
    </source>
</evidence>
<evidence type="ECO:0000256" key="2">
    <source>
        <dbReference type="ARBA" id="ARBA00023002"/>
    </source>
</evidence>
<evidence type="ECO:0000259" key="3">
    <source>
        <dbReference type="Pfam" id="PF08030"/>
    </source>
</evidence>
<reference evidence="5" key="1">
    <citation type="journal article" date="2015" name="Genome Announc.">
        <title>Draft whole-genome sequence of the biocontrol agent Trichoderma harzianum T6776.</title>
        <authorList>
            <person name="Baroncelli R."/>
            <person name="Piaggeschi G."/>
            <person name="Fiorini L."/>
            <person name="Bertolini E."/>
            <person name="Zapparata A."/>
            <person name="Pe M.E."/>
            <person name="Sarrocco S."/>
            <person name="Vannacci G."/>
        </authorList>
    </citation>
    <scope>NUCLEOTIDE SEQUENCE [LARGE SCALE GENOMIC DNA]</scope>
    <source>
        <strain evidence="5">T6776</strain>
    </source>
</reference>
<comment type="caution">
    <text evidence="4">The sequence shown here is derived from an EMBL/GenBank/DDBJ whole genome shotgun (WGS) entry which is preliminary data.</text>
</comment>
<keyword evidence="1" id="KW-0813">Transport</keyword>
<accession>A0A0F9ZGH7</accession>
<dbReference type="GO" id="GO:0000293">
    <property type="term" value="F:ferric-chelate reductase activity"/>
    <property type="evidence" value="ECO:0007669"/>
    <property type="project" value="TreeGrafter"/>
</dbReference>
<dbReference type="GO" id="GO:0006826">
    <property type="term" value="P:iron ion transport"/>
    <property type="evidence" value="ECO:0007669"/>
    <property type="project" value="TreeGrafter"/>
</dbReference>
<dbReference type="InterPro" id="IPR013121">
    <property type="entry name" value="Fe_red_NAD-bd_6"/>
</dbReference>
<dbReference type="InterPro" id="IPR039261">
    <property type="entry name" value="FNR_nucleotide-bd"/>
</dbReference>
<protein>
    <recommendedName>
        <fullName evidence="3">Ferric reductase NAD binding domain-containing protein</fullName>
    </recommendedName>
</protein>
<name>A0A0F9ZGH7_TRIHA</name>
<dbReference type="EMBL" id="JOKZ01000328">
    <property type="protein sequence ID" value="KKO99421.1"/>
    <property type="molecule type" value="Genomic_DNA"/>
</dbReference>